<feature type="region of interest" description="Disordered" evidence="1">
    <location>
        <begin position="240"/>
        <end position="279"/>
    </location>
</feature>
<dbReference type="AlphaFoldDB" id="A0A1L7XRJ7"/>
<feature type="transmembrane region" description="Helical" evidence="2">
    <location>
        <begin position="144"/>
        <end position="163"/>
    </location>
</feature>
<dbReference type="EMBL" id="FJOG01000046">
    <property type="protein sequence ID" value="CZR67691.1"/>
    <property type="molecule type" value="Genomic_DNA"/>
</dbReference>
<evidence type="ECO:0000313" key="4">
    <source>
        <dbReference type="Proteomes" id="UP000184330"/>
    </source>
</evidence>
<feature type="transmembrane region" description="Helical" evidence="2">
    <location>
        <begin position="111"/>
        <end position="138"/>
    </location>
</feature>
<evidence type="ECO:0000256" key="1">
    <source>
        <dbReference type="SAM" id="MobiDB-lite"/>
    </source>
</evidence>
<feature type="compositionally biased region" description="Basic and acidic residues" evidence="1">
    <location>
        <begin position="185"/>
        <end position="211"/>
    </location>
</feature>
<feature type="compositionally biased region" description="Basic and acidic residues" evidence="1">
    <location>
        <begin position="240"/>
        <end position="250"/>
    </location>
</feature>
<protein>
    <submittedName>
        <fullName evidence="3">Uncharacterized protein</fullName>
    </submittedName>
</protein>
<feature type="transmembrane region" description="Helical" evidence="2">
    <location>
        <begin position="68"/>
        <end position="90"/>
    </location>
</feature>
<keyword evidence="4" id="KW-1185">Reference proteome</keyword>
<keyword evidence="2" id="KW-1133">Transmembrane helix</keyword>
<name>A0A1L7XRJ7_9HELO</name>
<evidence type="ECO:0000313" key="3">
    <source>
        <dbReference type="EMBL" id="CZR67691.1"/>
    </source>
</evidence>
<feature type="region of interest" description="Disordered" evidence="1">
    <location>
        <begin position="174"/>
        <end position="216"/>
    </location>
</feature>
<evidence type="ECO:0000256" key="2">
    <source>
        <dbReference type="SAM" id="Phobius"/>
    </source>
</evidence>
<organism evidence="3 4">
    <name type="scientific">Phialocephala subalpina</name>
    <dbReference type="NCBI Taxonomy" id="576137"/>
    <lineage>
        <taxon>Eukaryota</taxon>
        <taxon>Fungi</taxon>
        <taxon>Dikarya</taxon>
        <taxon>Ascomycota</taxon>
        <taxon>Pezizomycotina</taxon>
        <taxon>Leotiomycetes</taxon>
        <taxon>Helotiales</taxon>
        <taxon>Mollisiaceae</taxon>
        <taxon>Phialocephala</taxon>
        <taxon>Phialocephala fortinii species complex</taxon>
    </lineage>
</organism>
<feature type="compositionally biased region" description="Basic and acidic residues" evidence="1">
    <location>
        <begin position="260"/>
        <end position="279"/>
    </location>
</feature>
<keyword evidence="2" id="KW-0472">Membrane</keyword>
<dbReference type="Proteomes" id="UP000184330">
    <property type="component" value="Unassembled WGS sequence"/>
</dbReference>
<reference evidence="3 4" key="1">
    <citation type="submission" date="2016-03" db="EMBL/GenBank/DDBJ databases">
        <authorList>
            <person name="Ploux O."/>
        </authorList>
    </citation>
    <scope>NUCLEOTIDE SEQUENCE [LARGE SCALE GENOMIC DNA]</scope>
    <source>
        <strain evidence="3 4">UAMH 11012</strain>
    </source>
</reference>
<keyword evidence="2" id="KW-0812">Transmembrane</keyword>
<proteinExistence type="predicted"/>
<dbReference type="OrthoDB" id="3599804at2759"/>
<sequence length="279" mass="30390">MATPAATTPPKQHPGERLANFFDNFFKTITAIATFGSSLTFSKVVSAPVTPWVDHGIPANTIQTYLSISWLLFLLDLGLVSFFAAGLSLWRPSAISWFGTEDSRKRRVVMWYATGVSVVLFGLLVTAFVFLGLVVAAYTGPVGWTAVAFTGVAGVAGFGIIVWQSPVGSKSIEGPPNEDLFGKGSESEKGVHGHSTDEKTYPGRSTDEERYGNAFGGGDGYGYEKGGMGVKDRYLDDRIGRRNTIERPPRFADTPGYTTDLRRMRQIRASDKYAHDGRQ</sequence>
<gene>
    <name evidence="3" type="ORF">PAC_17590</name>
</gene>
<accession>A0A1L7XRJ7</accession>